<name>A0A256FCP4_9HYPH</name>
<dbReference type="Proteomes" id="UP000216478">
    <property type="component" value="Unassembled WGS sequence"/>
</dbReference>
<sequence>MTILKSLAAPAVFMLLSLMPALAETSVVRAALQLSGTVNWEADTIRHYGFDKANGFALEVSDVAGAPAAQIALIAGEVDMIVSDWLWVARERAAGRDLVFIPYSRAVGGLMVAADSPVKKLIDLKGLKIGVAGSPIDKSWLILRAYAQKVEGFDLSGATDQVFGAPPLVYKAALDGEVQGALNFWNFGARMQAAGMRTLISVDKATKALGLDPETPLLGYVVRGEVLKANSGLGEAIVVASRAAKEKLASDPTAWERIRPMMRAANDAEFKALKAEFLAGTPKAGAVDEKAAARMLALMTELGGGELVGNLKELPDGVFHHSDN</sequence>
<dbReference type="AlphaFoldDB" id="A0A256FCP4"/>
<comment type="caution">
    <text evidence="3">The sequence shown here is derived from an EMBL/GenBank/DDBJ whole genome shotgun (WGS) entry which is preliminary data.</text>
</comment>
<evidence type="ECO:0000313" key="3">
    <source>
        <dbReference type="EMBL" id="OYR12436.1"/>
    </source>
</evidence>
<organism evidence="3 4">
    <name type="scientific">Brucella grignonensis</name>
    <dbReference type="NCBI Taxonomy" id="94627"/>
    <lineage>
        <taxon>Bacteria</taxon>
        <taxon>Pseudomonadati</taxon>
        <taxon>Pseudomonadota</taxon>
        <taxon>Alphaproteobacteria</taxon>
        <taxon>Hyphomicrobiales</taxon>
        <taxon>Brucellaceae</taxon>
        <taxon>Brucella/Ochrobactrum group</taxon>
        <taxon>Brucella</taxon>
    </lineage>
</organism>
<protein>
    <submittedName>
        <fullName evidence="3">NMT1/THI5 like family protein</fullName>
    </submittedName>
</protein>
<dbReference type="OrthoDB" id="5621714at2"/>
<dbReference type="SUPFAM" id="SSF53850">
    <property type="entry name" value="Periplasmic binding protein-like II"/>
    <property type="match status" value="1"/>
</dbReference>
<keyword evidence="4" id="KW-1185">Reference proteome</keyword>
<reference evidence="3 4" key="1">
    <citation type="submission" date="2017-07" db="EMBL/GenBank/DDBJ databases">
        <title>Phylogenetic study on the rhizospheric bacterium Ochrobactrum sp. A44.</title>
        <authorList>
            <person name="Krzyzanowska D.M."/>
            <person name="Ossowicki A."/>
            <person name="Rajewska M."/>
            <person name="Maciag T."/>
            <person name="Kaczynski Z."/>
            <person name="Czerwicka M."/>
            <person name="Jafra S."/>
        </authorList>
    </citation>
    <scope>NUCLEOTIDE SEQUENCE [LARGE SCALE GENOMIC DNA]</scope>
    <source>
        <strain evidence="3 4">OgA9a</strain>
    </source>
</reference>
<dbReference type="PANTHER" id="PTHR30024:SF48">
    <property type="entry name" value="ABC TRANSPORTER SUBSTRATE-BINDING PROTEIN"/>
    <property type="match status" value="1"/>
</dbReference>
<feature type="signal peptide" evidence="1">
    <location>
        <begin position="1"/>
        <end position="23"/>
    </location>
</feature>
<evidence type="ECO:0000256" key="1">
    <source>
        <dbReference type="SAM" id="SignalP"/>
    </source>
</evidence>
<dbReference type="Pfam" id="PF09084">
    <property type="entry name" value="NMT1"/>
    <property type="match status" value="1"/>
</dbReference>
<feature type="chain" id="PRO_5013169144" evidence="1">
    <location>
        <begin position="24"/>
        <end position="324"/>
    </location>
</feature>
<proteinExistence type="predicted"/>
<dbReference type="EMBL" id="NNRL01000159">
    <property type="protein sequence ID" value="OYR12436.1"/>
    <property type="molecule type" value="Genomic_DNA"/>
</dbReference>
<keyword evidence="1" id="KW-0732">Signal</keyword>
<dbReference type="Gene3D" id="3.40.190.10">
    <property type="entry name" value="Periplasmic binding protein-like II"/>
    <property type="match status" value="2"/>
</dbReference>
<accession>A0A256FCP4</accession>
<evidence type="ECO:0000259" key="2">
    <source>
        <dbReference type="Pfam" id="PF09084"/>
    </source>
</evidence>
<dbReference type="RefSeq" id="WP_094540647.1">
    <property type="nucleotide sequence ID" value="NZ_JBHEER010000005.1"/>
</dbReference>
<evidence type="ECO:0000313" key="4">
    <source>
        <dbReference type="Proteomes" id="UP000216478"/>
    </source>
</evidence>
<gene>
    <name evidence="3" type="ORF">CEV33_1220</name>
</gene>
<dbReference type="InterPro" id="IPR015168">
    <property type="entry name" value="SsuA/THI5"/>
</dbReference>
<feature type="domain" description="SsuA/THI5-like" evidence="2">
    <location>
        <begin position="49"/>
        <end position="253"/>
    </location>
</feature>
<dbReference type="PANTHER" id="PTHR30024">
    <property type="entry name" value="ALIPHATIC SULFONATES-BINDING PROTEIN-RELATED"/>
    <property type="match status" value="1"/>
</dbReference>